<dbReference type="CDD" id="cd07377">
    <property type="entry name" value="WHTH_GntR"/>
    <property type="match status" value="1"/>
</dbReference>
<evidence type="ECO:0000256" key="2">
    <source>
        <dbReference type="ARBA" id="ARBA00023125"/>
    </source>
</evidence>
<keyword evidence="1" id="KW-0805">Transcription regulation</keyword>
<reference evidence="5 8" key="2">
    <citation type="journal article" date="2024" name="Int. J. Syst. Evol. Microbiol.">
        <title>Lacrimispora brassicae sp. nov. isolated from fermented cabbage, and proposal of Clostridium indicum Gundawar et al. 2019 and Clostridium methoxybenzovorans Mechichi et al. 1999 as heterotypic synonyms of Lacrimispora amygdalina (Parshina et al. 2003) Haas and Blanchard 2020 and Lacrimispora indolis (McClung and McCoy 1957) Haas and Blanchard 2020, respectively.</title>
        <authorList>
            <person name="Kobayashi H."/>
            <person name="Tanizawa Y."/>
            <person name="Sakamoto M."/>
            <person name="Ohkuma M."/>
            <person name="Tohno M."/>
        </authorList>
    </citation>
    <scope>NUCLEOTIDE SEQUENCE [LARGE SCALE GENOMIC DNA]</scope>
    <source>
        <strain evidence="5 8">DSM 12857</strain>
    </source>
</reference>
<dbReference type="EMBL" id="BRPJ01000100">
    <property type="protein sequence ID" value="GLB32774.1"/>
    <property type="molecule type" value="Genomic_DNA"/>
</dbReference>
<dbReference type="GO" id="GO:0003677">
    <property type="term" value="F:DNA binding"/>
    <property type="evidence" value="ECO:0007669"/>
    <property type="project" value="UniProtKB-KW"/>
</dbReference>
<dbReference type="PANTHER" id="PTHR44846:SF17">
    <property type="entry name" value="GNTR-FAMILY TRANSCRIPTIONAL REGULATOR"/>
    <property type="match status" value="1"/>
</dbReference>
<dbReference type="EMBL" id="QOHO01000077">
    <property type="protein sequence ID" value="RFZ76612.1"/>
    <property type="molecule type" value="Genomic_DNA"/>
</dbReference>
<evidence type="ECO:0000313" key="6">
    <source>
        <dbReference type="EMBL" id="RFZ76612.1"/>
    </source>
</evidence>
<comment type="caution">
    <text evidence="6">The sequence shown here is derived from an EMBL/GenBank/DDBJ whole genome shotgun (WGS) entry which is preliminary data.</text>
</comment>
<feature type="domain" description="HTH gntR-type" evidence="4">
    <location>
        <begin position="7"/>
        <end position="75"/>
    </location>
</feature>
<evidence type="ECO:0000259" key="4">
    <source>
        <dbReference type="PROSITE" id="PS50949"/>
    </source>
</evidence>
<dbReference type="OrthoDB" id="46236at2"/>
<dbReference type="InterPro" id="IPR036390">
    <property type="entry name" value="WH_DNA-bd_sf"/>
</dbReference>
<evidence type="ECO:0000313" key="5">
    <source>
        <dbReference type="EMBL" id="GLB32774.1"/>
    </source>
</evidence>
<dbReference type="AlphaFoldDB" id="A0A3E2N6M9"/>
<evidence type="ECO:0000313" key="8">
    <source>
        <dbReference type="Proteomes" id="UP001419084"/>
    </source>
</evidence>
<dbReference type="InterPro" id="IPR011663">
    <property type="entry name" value="UTRA"/>
</dbReference>
<dbReference type="SUPFAM" id="SSF64288">
    <property type="entry name" value="Chorismate lyase-like"/>
    <property type="match status" value="1"/>
</dbReference>
<organism evidence="6 7">
    <name type="scientific">Lacrimispora amygdalina</name>
    <dbReference type="NCBI Taxonomy" id="253257"/>
    <lineage>
        <taxon>Bacteria</taxon>
        <taxon>Bacillati</taxon>
        <taxon>Bacillota</taxon>
        <taxon>Clostridia</taxon>
        <taxon>Lachnospirales</taxon>
        <taxon>Lachnospiraceae</taxon>
        <taxon>Lacrimispora</taxon>
    </lineage>
</organism>
<dbReference type="InterPro" id="IPR000524">
    <property type="entry name" value="Tscrpt_reg_HTH_GntR"/>
</dbReference>
<reference evidence="6 7" key="1">
    <citation type="submission" date="2018-07" db="EMBL/GenBank/DDBJ databases">
        <title>New species, Clostridium PI-S10-A1B.</title>
        <authorList>
            <person name="Krishna G."/>
            <person name="Summeta K."/>
            <person name="Shikha S."/>
            <person name="Prabhu P.B."/>
            <person name="Suresh K."/>
        </authorList>
    </citation>
    <scope>NUCLEOTIDE SEQUENCE [LARGE SCALE GENOMIC DNA]</scope>
    <source>
        <strain evidence="6 7">PI-S10-A1B</strain>
    </source>
</reference>
<dbReference type="InterPro" id="IPR036388">
    <property type="entry name" value="WH-like_DNA-bd_sf"/>
</dbReference>
<evidence type="ECO:0000256" key="1">
    <source>
        <dbReference type="ARBA" id="ARBA00023015"/>
    </source>
</evidence>
<gene>
    <name evidence="6" type="ORF">DS742_22910</name>
    <name evidence="5" type="ORF">LAD12857_46970</name>
</gene>
<keyword evidence="3" id="KW-0804">Transcription</keyword>
<evidence type="ECO:0000313" key="7">
    <source>
        <dbReference type="Proteomes" id="UP000260680"/>
    </source>
</evidence>
<dbReference type="PROSITE" id="PS50949">
    <property type="entry name" value="HTH_GNTR"/>
    <property type="match status" value="1"/>
</dbReference>
<dbReference type="PANTHER" id="PTHR44846">
    <property type="entry name" value="MANNOSYL-D-GLYCERATE TRANSPORT/METABOLISM SYSTEM REPRESSOR MNGR-RELATED"/>
    <property type="match status" value="1"/>
</dbReference>
<name>A0A3E2N6M9_9FIRM</name>
<dbReference type="InterPro" id="IPR028978">
    <property type="entry name" value="Chorismate_lyase_/UTRA_dom_sf"/>
</dbReference>
<dbReference type="GO" id="GO:0003700">
    <property type="term" value="F:DNA-binding transcription factor activity"/>
    <property type="evidence" value="ECO:0007669"/>
    <property type="project" value="InterPro"/>
</dbReference>
<dbReference type="SMART" id="SM00345">
    <property type="entry name" value="HTH_GNTR"/>
    <property type="match status" value="1"/>
</dbReference>
<dbReference type="RefSeq" id="WP_117419282.1">
    <property type="nucleotide sequence ID" value="NZ_BRPJ01000100.1"/>
</dbReference>
<dbReference type="SMART" id="SM00866">
    <property type="entry name" value="UTRA"/>
    <property type="match status" value="1"/>
</dbReference>
<dbReference type="SUPFAM" id="SSF46785">
    <property type="entry name" value="Winged helix' DNA-binding domain"/>
    <property type="match status" value="1"/>
</dbReference>
<dbReference type="Proteomes" id="UP000260680">
    <property type="component" value="Unassembled WGS sequence"/>
</dbReference>
<keyword evidence="2" id="KW-0238">DNA-binding</keyword>
<accession>A0A3E2N6M9</accession>
<proteinExistence type="predicted"/>
<sequence length="235" mass="27218">MNKNSIIPLYQQLADDIKQQIIEGKLKENDRLMTELEFSMSYDISRITVRKAIEILAEEGYVTKRQGIGTFVAAKKLNRVMNKLLSFTEMCENDGKTASTELVSLEWTWAAVSVSQYLHIEENDRVMKIVRIRKSDGEPVMLEENYFPSKYSYLMEEDLTGSVYSILRRHDTTPTHAVKTVEICYATREEAEYLHVKEGLALLLHRDQVMDEAGEVIHYCKLIINPERYKLTILT</sequence>
<evidence type="ECO:0000256" key="3">
    <source>
        <dbReference type="ARBA" id="ARBA00023163"/>
    </source>
</evidence>
<dbReference type="Gene3D" id="3.40.1410.10">
    <property type="entry name" value="Chorismate lyase-like"/>
    <property type="match status" value="1"/>
</dbReference>
<dbReference type="GO" id="GO:0045892">
    <property type="term" value="P:negative regulation of DNA-templated transcription"/>
    <property type="evidence" value="ECO:0007669"/>
    <property type="project" value="TreeGrafter"/>
</dbReference>
<dbReference type="Gene3D" id="1.10.10.10">
    <property type="entry name" value="Winged helix-like DNA-binding domain superfamily/Winged helix DNA-binding domain"/>
    <property type="match status" value="1"/>
</dbReference>
<dbReference type="InterPro" id="IPR050679">
    <property type="entry name" value="Bact_HTH_transcr_reg"/>
</dbReference>
<dbReference type="Pfam" id="PF07702">
    <property type="entry name" value="UTRA"/>
    <property type="match status" value="1"/>
</dbReference>
<keyword evidence="8" id="KW-1185">Reference proteome</keyword>
<protein>
    <submittedName>
        <fullName evidence="6">GntR family transcriptional regulator</fullName>
    </submittedName>
</protein>
<dbReference type="Pfam" id="PF00392">
    <property type="entry name" value="GntR"/>
    <property type="match status" value="1"/>
</dbReference>
<dbReference type="PRINTS" id="PR00035">
    <property type="entry name" value="HTHGNTR"/>
</dbReference>
<dbReference type="Proteomes" id="UP001419084">
    <property type="component" value="Unassembled WGS sequence"/>
</dbReference>